<feature type="transmembrane region" description="Helical" evidence="1">
    <location>
        <begin position="179"/>
        <end position="200"/>
    </location>
</feature>
<feature type="transmembrane region" description="Helical" evidence="1">
    <location>
        <begin position="339"/>
        <end position="358"/>
    </location>
</feature>
<dbReference type="PANTHER" id="PTHR21229">
    <property type="entry name" value="LUNG SEVEN TRANSMEMBRANE RECEPTOR"/>
    <property type="match status" value="1"/>
</dbReference>
<dbReference type="AlphaFoldDB" id="A0AAV7ZPJ4"/>
<evidence type="ECO:0000256" key="2">
    <source>
        <dbReference type="SAM" id="SignalP"/>
    </source>
</evidence>
<dbReference type="GO" id="GO:0005794">
    <property type="term" value="C:Golgi apparatus"/>
    <property type="evidence" value="ECO:0007669"/>
    <property type="project" value="TreeGrafter"/>
</dbReference>
<sequence length="489" mass="57323">MKIFLICLLLITFSQEVEQFYSFDSDLLIIGFAKFGFFKGGTIDLQVTISDVDSDRFYLFVLNKNNVDDFYSTTEVPFCEKLEKNLDKSDYITQFTNSSISFQETVKSDMYYFFYLANCQNQPKAHYEINYSFMNPGGQQLSSGLVPVPTISLIFVVLWILVIVYWVQNWIKFRDQKILLHQIISVVLLVMFFSVFFKWVKWDKLSHQGQLTDFLYNLILFINFLSILFMTVTGLLIASGLSIIRPIIEKRQLIYILFLSSSLSVSVLVQQYYQMTSFAFILFFLSMTFFLIFVRVMFSYLDNNISTLTTHLAYIRNAGITPDTTPTFEKFKMFRSFKLCIISYLFFFLFFGSMKVVIPYHYSWVNHFFDDFALLFLSVIIIFIFKRKIIPEFNPIPSLSNEEDNEANLDTQDEENINSSRFEQYFKKPYSELFQNLSNLQDIELNSIPVIIENPTGDGNHNTNLAYETRTQLAEDTKKSDEILLIDEK</sequence>
<name>A0AAV7ZPJ4_9EUKA</name>
<comment type="caution">
    <text evidence="3">The sequence shown here is derived from an EMBL/GenBank/DDBJ whole genome shotgun (WGS) entry which is preliminary data.</text>
</comment>
<feature type="transmembrane region" description="Helical" evidence="1">
    <location>
        <begin position="253"/>
        <end position="273"/>
    </location>
</feature>
<dbReference type="InterPro" id="IPR009637">
    <property type="entry name" value="GPR107/GPR108-like"/>
</dbReference>
<feature type="transmembrane region" description="Helical" evidence="1">
    <location>
        <begin position="144"/>
        <end position="167"/>
    </location>
</feature>
<keyword evidence="1" id="KW-0812">Transmembrane</keyword>
<feature type="transmembrane region" description="Helical" evidence="1">
    <location>
        <begin position="364"/>
        <end position="385"/>
    </location>
</feature>
<reference evidence="3" key="1">
    <citation type="submission" date="2022-08" db="EMBL/GenBank/DDBJ databases">
        <title>Novel sulphate-reducing endosymbionts in the free-living metamonad Anaeramoeba.</title>
        <authorList>
            <person name="Jerlstrom-Hultqvist J."/>
            <person name="Cepicka I."/>
            <person name="Gallot-Lavallee L."/>
            <person name="Salas-Leiva D."/>
            <person name="Curtis B.A."/>
            <person name="Zahonova K."/>
            <person name="Pipaliya S."/>
            <person name="Dacks J."/>
            <person name="Roger A.J."/>
        </authorList>
    </citation>
    <scope>NUCLEOTIDE SEQUENCE</scope>
    <source>
        <strain evidence="3">Busselton2</strain>
    </source>
</reference>
<feature type="transmembrane region" description="Helical" evidence="1">
    <location>
        <begin position="279"/>
        <end position="298"/>
    </location>
</feature>
<accession>A0AAV7ZPJ4</accession>
<keyword evidence="2" id="KW-0732">Signal</keyword>
<feature type="chain" id="PRO_5043350301" description="Intimal thickness related receptor IRP domain-containing protein" evidence="2">
    <location>
        <begin position="20"/>
        <end position="489"/>
    </location>
</feature>
<dbReference type="Proteomes" id="UP001146793">
    <property type="component" value="Unassembled WGS sequence"/>
</dbReference>
<proteinExistence type="predicted"/>
<dbReference type="EMBL" id="JANTQA010000029">
    <property type="protein sequence ID" value="KAJ3441759.1"/>
    <property type="molecule type" value="Genomic_DNA"/>
</dbReference>
<gene>
    <name evidence="3" type="ORF">M0812_13773</name>
</gene>
<keyword evidence="1" id="KW-1133">Transmembrane helix</keyword>
<keyword evidence="1" id="KW-0472">Membrane</keyword>
<organism evidence="3 4">
    <name type="scientific">Anaeramoeba flamelloides</name>
    <dbReference type="NCBI Taxonomy" id="1746091"/>
    <lineage>
        <taxon>Eukaryota</taxon>
        <taxon>Metamonada</taxon>
        <taxon>Anaeramoebidae</taxon>
        <taxon>Anaeramoeba</taxon>
    </lineage>
</organism>
<feature type="signal peptide" evidence="2">
    <location>
        <begin position="1"/>
        <end position="19"/>
    </location>
</feature>
<evidence type="ECO:0000313" key="4">
    <source>
        <dbReference type="Proteomes" id="UP001146793"/>
    </source>
</evidence>
<protein>
    <recommendedName>
        <fullName evidence="5">Intimal thickness related receptor IRP domain-containing protein</fullName>
    </recommendedName>
</protein>
<dbReference type="GO" id="GO:0016020">
    <property type="term" value="C:membrane"/>
    <property type="evidence" value="ECO:0007669"/>
    <property type="project" value="InterPro"/>
</dbReference>
<feature type="transmembrane region" description="Helical" evidence="1">
    <location>
        <begin position="220"/>
        <end position="241"/>
    </location>
</feature>
<evidence type="ECO:0008006" key="5">
    <source>
        <dbReference type="Google" id="ProtNLM"/>
    </source>
</evidence>
<evidence type="ECO:0000256" key="1">
    <source>
        <dbReference type="SAM" id="Phobius"/>
    </source>
</evidence>
<evidence type="ECO:0000313" key="3">
    <source>
        <dbReference type="EMBL" id="KAJ3441759.1"/>
    </source>
</evidence>